<sequence>MMFDLSNVELVGQRTPDPLRFAFQRKKSPHAGGMMHAVKGDDIQSSLEAAHSLVPANRFAPRCLYIHIPFCRVRCTYCNFFQYASSKNLIDSYVDALRKEIEWKAAQAWTQGAPFQAIYIGGGTPTDISAAQIHTIVSDIRRLFPLTPDCEITLEGRINRFGKDKFEAALEAGVNRFSFGVQSFNTKVRRSAKRLDDREVVIEKIQQLVSYNAAPIVLDLLYGLPYQTLDVWQQDLEDYLETGAHGVDLYQLIEMQGLPMAKMVEQGKLPHPADTQMKATMFEMGVNFMAKHHQKRLSVNHWASDNRERSIYNSLAKTTAEIMPLGAGAGGNVNGYQMMQTRDMETYITAINENRYPVTMMTMAPANKAVAAEVKSAFDAGVVAEHKLDKVAGKGTFSALIPLFEAWEQNGLVYLERSDAEFAHRGYVKLTLAGQFWAVTLAQNLIEVIQGSAPKASDAMAPKIMGGMAMPKMGMPGTSSMPSDAKKTTSEDQKELESKAAHVAA</sequence>
<dbReference type="SFLD" id="SFLDG01065">
    <property type="entry name" value="anaerobic_coproporphyrinogen-I"/>
    <property type="match status" value="1"/>
</dbReference>
<evidence type="ECO:0000313" key="8">
    <source>
        <dbReference type="EMBL" id="SFP41898.1"/>
    </source>
</evidence>
<dbReference type="GO" id="GO:0046872">
    <property type="term" value="F:metal ion binding"/>
    <property type="evidence" value="ECO:0007669"/>
    <property type="project" value="UniProtKB-KW"/>
</dbReference>
<dbReference type="InterPro" id="IPR006638">
    <property type="entry name" value="Elp3/MiaA/NifB-like_rSAM"/>
</dbReference>
<evidence type="ECO:0000259" key="7">
    <source>
        <dbReference type="PROSITE" id="PS51918"/>
    </source>
</evidence>
<dbReference type="PANTHER" id="PTHR13932:SF9">
    <property type="entry name" value="COPROPORPHYRINOGEN III OXIDASE"/>
    <property type="match status" value="1"/>
</dbReference>
<evidence type="ECO:0000256" key="5">
    <source>
        <dbReference type="ARBA" id="ARBA00023014"/>
    </source>
</evidence>
<dbReference type="GO" id="GO:0006779">
    <property type="term" value="P:porphyrin-containing compound biosynthetic process"/>
    <property type="evidence" value="ECO:0007669"/>
    <property type="project" value="TreeGrafter"/>
</dbReference>
<dbReference type="SMART" id="SM00729">
    <property type="entry name" value="Elp3"/>
    <property type="match status" value="1"/>
</dbReference>
<keyword evidence="5" id="KW-0411">Iron-sulfur</keyword>
<dbReference type="SUPFAM" id="SSF102114">
    <property type="entry name" value="Radical SAM enzymes"/>
    <property type="match status" value="1"/>
</dbReference>
<dbReference type="InterPro" id="IPR007197">
    <property type="entry name" value="rSAM"/>
</dbReference>
<dbReference type="CDD" id="cd01335">
    <property type="entry name" value="Radical_SAM"/>
    <property type="match status" value="1"/>
</dbReference>
<dbReference type="OrthoDB" id="9808022at2"/>
<evidence type="ECO:0000256" key="4">
    <source>
        <dbReference type="ARBA" id="ARBA00023004"/>
    </source>
</evidence>
<evidence type="ECO:0000256" key="6">
    <source>
        <dbReference type="SAM" id="MobiDB-lite"/>
    </source>
</evidence>
<dbReference type="SFLD" id="SFLDS00029">
    <property type="entry name" value="Radical_SAM"/>
    <property type="match status" value="1"/>
</dbReference>
<dbReference type="InterPro" id="IPR058240">
    <property type="entry name" value="rSAM_sf"/>
</dbReference>
<dbReference type="GO" id="GO:0005737">
    <property type="term" value="C:cytoplasm"/>
    <property type="evidence" value="ECO:0007669"/>
    <property type="project" value="TreeGrafter"/>
</dbReference>
<dbReference type="EMBL" id="FOWR01000014">
    <property type="protein sequence ID" value="SFP41898.1"/>
    <property type="molecule type" value="Genomic_DNA"/>
</dbReference>
<dbReference type="InterPro" id="IPR034505">
    <property type="entry name" value="Coproporphyrinogen-III_oxidase"/>
</dbReference>
<reference evidence="8 9" key="1">
    <citation type="submission" date="2016-10" db="EMBL/GenBank/DDBJ databases">
        <authorList>
            <person name="de Groot N.N."/>
        </authorList>
    </citation>
    <scope>NUCLEOTIDE SEQUENCE [LARGE SCALE GENOMIC DNA]</scope>
    <source>
        <strain evidence="8 9">DSM 15893</strain>
    </source>
</reference>
<dbReference type="Gene3D" id="3.20.20.70">
    <property type="entry name" value="Aldolase class I"/>
    <property type="match status" value="1"/>
</dbReference>
<feature type="compositionally biased region" description="Basic and acidic residues" evidence="6">
    <location>
        <begin position="484"/>
        <end position="505"/>
    </location>
</feature>
<accession>A0A1I5Q6C4</accession>
<dbReference type="GO" id="GO:0051539">
    <property type="term" value="F:4 iron, 4 sulfur cluster binding"/>
    <property type="evidence" value="ECO:0007669"/>
    <property type="project" value="TreeGrafter"/>
</dbReference>
<comment type="cofactor">
    <cofactor evidence="1">
        <name>[4Fe-4S] cluster</name>
        <dbReference type="ChEBI" id="CHEBI:49883"/>
    </cofactor>
</comment>
<keyword evidence="4" id="KW-0408">Iron</keyword>
<dbReference type="InterPro" id="IPR013785">
    <property type="entry name" value="Aldolase_TIM"/>
</dbReference>
<dbReference type="Proteomes" id="UP000182692">
    <property type="component" value="Unassembled WGS sequence"/>
</dbReference>
<dbReference type="SFLD" id="SFLDF00311">
    <property type="entry name" value="heme_degradation_proteins_(Hut"/>
    <property type="match status" value="1"/>
</dbReference>
<feature type="region of interest" description="Disordered" evidence="6">
    <location>
        <begin position="472"/>
        <end position="505"/>
    </location>
</feature>
<keyword evidence="3" id="KW-0479">Metal-binding</keyword>
<dbReference type="NCBIfam" id="TIGR04107">
    <property type="entry name" value="rSAM_HutW"/>
    <property type="match status" value="1"/>
</dbReference>
<evidence type="ECO:0000256" key="3">
    <source>
        <dbReference type="ARBA" id="ARBA00022723"/>
    </source>
</evidence>
<organism evidence="8 9">
    <name type="scientific">Enterovibrio norvegicus DSM 15893</name>
    <dbReference type="NCBI Taxonomy" id="1121869"/>
    <lineage>
        <taxon>Bacteria</taxon>
        <taxon>Pseudomonadati</taxon>
        <taxon>Pseudomonadota</taxon>
        <taxon>Gammaproteobacteria</taxon>
        <taxon>Vibrionales</taxon>
        <taxon>Vibrionaceae</taxon>
        <taxon>Enterovibrio</taxon>
    </lineage>
</organism>
<dbReference type="GeneID" id="35871302"/>
<protein>
    <submittedName>
        <fullName evidence="8">Oxygen-independent coproporphyrinogen-3 oxidase</fullName>
    </submittedName>
</protein>
<gene>
    <name evidence="8" type="ORF">SAMN03084138_02143</name>
</gene>
<dbReference type="GO" id="GO:0003824">
    <property type="term" value="F:catalytic activity"/>
    <property type="evidence" value="ECO:0007669"/>
    <property type="project" value="InterPro"/>
</dbReference>
<dbReference type="InterPro" id="IPR026332">
    <property type="entry name" value="HutW"/>
</dbReference>
<dbReference type="PANTHER" id="PTHR13932">
    <property type="entry name" value="COPROPORPHYRINIGEN III OXIDASE"/>
    <property type="match status" value="1"/>
</dbReference>
<dbReference type="PROSITE" id="PS51918">
    <property type="entry name" value="RADICAL_SAM"/>
    <property type="match status" value="1"/>
</dbReference>
<dbReference type="Pfam" id="PF04055">
    <property type="entry name" value="Radical_SAM"/>
    <property type="match status" value="1"/>
</dbReference>
<name>A0A1I5Q6C4_9GAMM</name>
<proteinExistence type="predicted"/>
<keyword evidence="2" id="KW-0949">S-adenosyl-L-methionine</keyword>
<evidence type="ECO:0000256" key="1">
    <source>
        <dbReference type="ARBA" id="ARBA00001966"/>
    </source>
</evidence>
<evidence type="ECO:0000256" key="2">
    <source>
        <dbReference type="ARBA" id="ARBA00022691"/>
    </source>
</evidence>
<dbReference type="STRING" id="1121869.SAMN03084138_02143"/>
<dbReference type="AlphaFoldDB" id="A0A1I5Q6C4"/>
<dbReference type="RefSeq" id="WP_074926916.1">
    <property type="nucleotide sequence ID" value="NZ_FOWR01000014.1"/>
</dbReference>
<evidence type="ECO:0000313" key="9">
    <source>
        <dbReference type="Proteomes" id="UP000182692"/>
    </source>
</evidence>
<feature type="domain" description="Radical SAM core" evidence="7">
    <location>
        <begin position="56"/>
        <end position="296"/>
    </location>
</feature>